<feature type="region of interest" description="Disordered" evidence="1">
    <location>
        <begin position="168"/>
        <end position="193"/>
    </location>
</feature>
<evidence type="ECO:0000313" key="3">
    <source>
        <dbReference type="Proteomes" id="UP000823775"/>
    </source>
</evidence>
<evidence type="ECO:0000313" key="2">
    <source>
        <dbReference type="EMBL" id="MCE0480497.1"/>
    </source>
</evidence>
<gene>
    <name evidence="2" type="ORF">HAX54_037389</name>
</gene>
<name>A0ABS8VJW8_DATST</name>
<feature type="region of interest" description="Disordered" evidence="1">
    <location>
        <begin position="216"/>
        <end position="246"/>
    </location>
</feature>
<comment type="caution">
    <text evidence="2">The sequence shown here is derived from an EMBL/GenBank/DDBJ whole genome shotgun (WGS) entry which is preliminary data.</text>
</comment>
<accession>A0ABS8VJW8</accession>
<dbReference type="EMBL" id="JACEIK010005004">
    <property type="protein sequence ID" value="MCE0480497.1"/>
    <property type="molecule type" value="Genomic_DNA"/>
</dbReference>
<proteinExistence type="predicted"/>
<dbReference type="Proteomes" id="UP000823775">
    <property type="component" value="Unassembled WGS sequence"/>
</dbReference>
<evidence type="ECO:0000256" key="1">
    <source>
        <dbReference type="SAM" id="MobiDB-lite"/>
    </source>
</evidence>
<organism evidence="2 3">
    <name type="scientific">Datura stramonium</name>
    <name type="common">Jimsonweed</name>
    <name type="synonym">Common thornapple</name>
    <dbReference type="NCBI Taxonomy" id="4076"/>
    <lineage>
        <taxon>Eukaryota</taxon>
        <taxon>Viridiplantae</taxon>
        <taxon>Streptophyta</taxon>
        <taxon>Embryophyta</taxon>
        <taxon>Tracheophyta</taxon>
        <taxon>Spermatophyta</taxon>
        <taxon>Magnoliopsida</taxon>
        <taxon>eudicotyledons</taxon>
        <taxon>Gunneridae</taxon>
        <taxon>Pentapetalae</taxon>
        <taxon>asterids</taxon>
        <taxon>lamiids</taxon>
        <taxon>Solanales</taxon>
        <taxon>Solanaceae</taxon>
        <taxon>Solanoideae</taxon>
        <taxon>Datureae</taxon>
        <taxon>Datura</taxon>
    </lineage>
</organism>
<protein>
    <submittedName>
        <fullName evidence="2">Uncharacterized protein</fullName>
    </submittedName>
</protein>
<keyword evidence="3" id="KW-1185">Reference proteome</keyword>
<sequence length="330" mass="37946">MDLTCESLAICWCWSEVRQSVTSGCQWVLDQFGVGTGGSPVAIILQPNRYLRFTSVSPVPPVELWSSSKFMLFDPFHAFSTQERSDIVFYRYYQEIESKLKPWYDQYMMDEGFGKHRPLPLQTGPSSIEYNRAMMVLLRLEILIAMVPRPLTRYTWLHTEPCLSPFGSLQRKTKKQKRKLSADTSPRDLTLGHREACPRSQDLLIKPSSNYRWEKAWTSVPSPSPSSNRQKPFDKLQTSSNFDPSSTDLSKACLFPPSESSETWNHITLMNEKVGLSSDMGDEWISQTARKDYRDNARWPQLSLFLVNKILLSLILSTVRSFLSLRLVLP</sequence>
<reference evidence="2 3" key="1">
    <citation type="journal article" date="2021" name="BMC Genomics">
        <title>Datura genome reveals duplications of psychoactive alkaloid biosynthetic genes and high mutation rate following tissue culture.</title>
        <authorList>
            <person name="Rajewski A."/>
            <person name="Carter-House D."/>
            <person name="Stajich J."/>
            <person name="Litt A."/>
        </authorList>
    </citation>
    <scope>NUCLEOTIDE SEQUENCE [LARGE SCALE GENOMIC DNA]</scope>
    <source>
        <strain evidence="2">AR-01</strain>
    </source>
</reference>
<feature type="compositionally biased region" description="Polar residues" evidence="1">
    <location>
        <begin position="219"/>
        <end position="246"/>
    </location>
</feature>